<gene>
    <name evidence="1" type="ORF">FF38_09305</name>
</gene>
<protein>
    <submittedName>
        <fullName evidence="1">Uncharacterized protein</fullName>
    </submittedName>
</protein>
<sequence length="227" mass="24494">MAINGGLLPGPTDKVPPLLPPIFLTLALKPSTPCNKASPPMTVANMLSSDDHEGSQSLCFFCTMLNTSLPLAISYTNILGEPSGMSLVMTYNSQMYVSRLISRRGTNVSLIAWGEVQPERMVAVTTVSISAEGCTKWKFLPPHSPIKRGKLMYLSILLPTCFHKRLKVLNLIPAKWGEAVMVSPNTGPSAGTKLTTPSGTPASRIILKIRQFDNTAVSEGFHKTALP</sequence>
<organism evidence="1 2">
    <name type="scientific">Lucilia cuprina</name>
    <name type="common">Green bottle fly</name>
    <name type="synonym">Australian sheep blowfly</name>
    <dbReference type="NCBI Taxonomy" id="7375"/>
    <lineage>
        <taxon>Eukaryota</taxon>
        <taxon>Metazoa</taxon>
        <taxon>Ecdysozoa</taxon>
        <taxon>Arthropoda</taxon>
        <taxon>Hexapoda</taxon>
        <taxon>Insecta</taxon>
        <taxon>Pterygota</taxon>
        <taxon>Neoptera</taxon>
        <taxon>Endopterygota</taxon>
        <taxon>Diptera</taxon>
        <taxon>Brachycera</taxon>
        <taxon>Muscomorpha</taxon>
        <taxon>Oestroidea</taxon>
        <taxon>Calliphoridae</taxon>
        <taxon>Luciliinae</taxon>
        <taxon>Lucilia</taxon>
    </lineage>
</organism>
<accession>A0A0L0CFA0</accession>
<name>A0A0L0CFA0_LUCCU</name>
<comment type="caution">
    <text evidence="1">The sequence shown here is derived from an EMBL/GenBank/DDBJ whole genome shotgun (WGS) entry which is preliminary data.</text>
</comment>
<evidence type="ECO:0000313" key="1">
    <source>
        <dbReference type="EMBL" id="KNC30920.1"/>
    </source>
</evidence>
<dbReference type="AlphaFoldDB" id="A0A0L0CFA0"/>
<evidence type="ECO:0000313" key="2">
    <source>
        <dbReference type="Proteomes" id="UP000037069"/>
    </source>
</evidence>
<reference evidence="1 2" key="1">
    <citation type="journal article" date="2015" name="Nat. Commun.">
        <title>Lucilia cuprina genome unlocks parasitic fly biology to underpin future interventions.</title>
        <authorList>
            <person name="Anstead C.A."/>
            <person name="Korhonen P.K."/>
            <person name="Young N.D."/>
            <person name="Hall R.S."/>
            <person name="Jex A.R."/>
            <person name="Murali S.C."/>
            <person name="Hughes D.S."/>
            <person name="Lee S.F."/>
            <person name="Perry T."/>
            <person name="Stroehlein A.J."/>
            <person name="Ansell B.R."/>
            <person name="Breugelmans B."/>
            <person name="Hofmann A."/>
            <person name="Qu J."/>
            <person name="Dugan S."/>
            <person name="Lee S.L."/>
            <person name="Chao H."/>
            <person name="Dinh H."/>
            <person name="Han Y."/>
            <person name="Doddapaneni H.V."/>
            <person name="Worley K.C."/>
            <person name="Muzny D.M."/>
            <person name="Ioannidis P."/>
            <person name="Waterhouse R.M."/>
            <person name="Zdobnov E.M."/>
            <person name="James P.J."/>
            <person name="Bagnall N.H."/>
            <person name="Kotze A.C."/>
            <person name="Gibbs R.A."/>
            <person name="Richards S."/>
            <person name="Batterham P."/>
            <person name="Gasser R.B."/>
        </authorList>
    </citation>
    <scope>NUCLEOTIDE SEQUENCE [LARGE SCALE GENOMIC DNA]</scope>
    <source>
        <strain evidence="1 2">LS</strain>
        <tissue evidence="1">Full body</tissue>
    </source>
</reference>
<proteinExistence type="predicted"/>
<keyword evidence="2" id="KW-1185">Reference proteome</keyword>
<dbReference type="Proteomes" id="UP000037069">
    <property type="component" value="Unassembled WGS sequence"/>
</dbReference>
<dbReference type="EMBL" id="JRES01000484">
    <property type="protein sequence ID" value="KNC30920.1"/>
    <property type="molecule type" value="Genomic_DNA"/>
</dbReference>